<keyword evidence="8 9" id="KW-0865">Zymogen</keyword>
<dbReference type="HAMAP" id="MF_02113_A">
    <property type="entry name" value="Proteasome_B_A"/>
    <property type="match status" value="1"/>
</dbReference>
<feature type="active site" description="Nucleophile" evidence="9 10">
    <location>
        <position position="49"/>
    </location>
</feature>
<dbReference type="InterPro" id="IPR023333">
    <property type="entry name" value="Proteasome_suB-type"/>
</dbReference>
<evidence type="ECO:0000256" key="10">
    <source>
        <dbReference type="PIRSR" id="PIRSR600243-1"/>
    </source>
</evidence>
<dbReference type="RefSeq" id="WP_254268801.1">
    <property type="nucleotide sequence ID" value="NZ_CP100400.1"/>
</dbReference>
<reference evidence="12 13" key="1">
    <citation type="journal article" date="2019" name="Int. J. Syst. Evol. Microbiol.">
        <title>The Global Catalogue of Microorganisms (GCM) 10K type strain sequencing project: providing services to taxonomists for standard genome sequencing and annotation.</title>
        <authorList>
            <consortium name="The Broad Institute Genomics Platform"/>
            <consortium name="The Broad Institute Genome Sequencing Center for Infectious Disease"/>
            <person name="Wu L."/>
            <person name="Ma J."/>
        </authorList>
    </citation>
    <scope>NUCLEOTIDE SEQUENCE [LARGE SCALE GENOMIC DNA]</scope>
    <source>
        <strain evidence="12 13">XZYJ18</strain>
    </source>
</reference>
<dbReference type="GO" id="GO:0005737">
    <property type="term" value="C:cytoplasm"/>
    <property type="evidence" value="ECO:0007669"/>
    <property type="project" value="UniProtKB-SubCell"/>
</dbReference>
<dbReference type="InterPro" id="IPR019983">
    <property type="entry name" value="Pept_T1A_Psome_bsu_arc"/>
</dbReference>
<evidence type="ECO:0000256" key="8">
    <source>
        <dbReference type="ARBA" id="ARBA00023145"/>
    </source>
</evidence>
<evidence type="ECO:0000256" key="6">
    <source>
        <dbReference type="ARBA" id="ARBA00022813"/>
    </source>
</evidence>
<organism evidence="12 13">
    <name type="scientific">Halorussus aquaticus</name>
    <dbReference type="NCBI Taxonomy" id="2953748"/>
    <lineage>
        <taxon>Archaea</taxon>
        <taxon>Methanobacteriati</taxon>
        <taxon>Methanobacteriota</taxon>
        <taxon>Stenosarchaea group</taxon>
        <taxon>Halobacteria</taxon>
        <taxon>Halobacteriales</taxon>
        <taxon>Haladaptataceae</taxon>
        <taxon>Halorussus</taxon>
    </lineage>
</organism>
<dbReference type="Gene3D" id="3.60.20.10">
    <property type="entry name" value="Glutamine Phosphoribosylpyrophosphate, subunit 1, domain 1"/>
    <property type="match status" value="1"/>
</dbReference>
<evidence type="ECO:0000256" key="7">
    <source>
        <dbReference type="ARBA" id="ARBA00022942"/>
    </source>
</evidence>
<evidence type="ECO:0000256" key="5">
    <source>
        <dbReference type="ARBA" id="ARBA00022801"/>
    </source>
</evidence>
<keyword evidence="6 9" id="KW-0068">Autocatalytic cleavage</keyword>
<keyword evidence="5 9" id="KW-0378">Hydrolase</keyword>
<dbReference type="PRINTS" id="PR00141">
    <property type="entry name" value="PROTEASOME"/>
</dbReference>
<dbReference type="PANTHER" id="PTHR32194">
    <property type="entry name" value="METALLOPROTEASE TLDD"/>
    <property type="match status" value="1"/>
</dbReference>
<keyword evidence="2 9" id="KW-0963">Cytoplasm</keyword>
<dbReference type="AlphaFoldDB" id="A0ABD5Q4A1"/>
<evidence type="ECO:0000256" key="2">
    <source>
        <dbReference type="ARBA" id="ARBA00022490"/>
    </source>
</evidence>
<evidence type="ECO:0000256" key="9">
    <source>
        <dbReference type="HAMAP-Rule" id="MF_02113"/>
    </source>
</evidence>
<dbReference type="EMBL" id="JBHSHT010000002">
    <property type="protein sequence ID" value="MFC4825545.1"/>
    <property type="molecule type" value="Genomic_DNA"/>
</dbReference>
<comment type="subunit">
    <text evidence="9">The 20S proteasome core is composed of 14 alpha and 14 beta subunits that assemble into four stacked heptameric rings, resulting in a barrel-shaped structure. The two inner rings, each composed of seven catalytic beta subunits, are sandwiched by two outer rings, each composed of seven alpha subunits. The catalytic chamber with the active sites is on the inside of the barrel. Has a gated structure, the ends of the cylinder being occluded by the N-termini of the alpha-subunits. Is capped at one or both ends by the proteasome regulatory ATPase, PAN.</text>
</comment>
<dbReference type="InterPro" id="IPR029055">
    <property type="entry name" value="Ntn_hydrolases_N"/>
</dbReference>
<feature type="region of interest" description="Disordered" evidence="11">
    <location>
        <begin position="237"/>
        <end position="262"/>
    </location>
</feature>
<name>A0ABD5Q4A1_9EURY</name>
<comment type="subcellular location">
    <subcellularLocation>
        <location evidence="9">Cytoplasm</location>
    </subcellularLocation>
</comment>
<dbReference type="GO" id="GO:0019774">
    <property type="term" value="C:proteasome core complex, beta-subunit complex"/>
    <property type="evidence" value="ECO:0007669"/>
    <property type="project" value="UniProtKB-UniRule"/>
</dbReference>
<gene>
    <name evidence="9" type="primary">psmB</name>
    <name evidence="12" type="ORF">ACFO9K_14895</name>
</gene>
<keyword evidence="4 9" id="KW-0888">Threonine protease</keyword>
<comment type="function">
    <text evidence="9">Component of the proteasome core, a large protease complex with broad specificity involved in protein degradation.</text>
</comment>
<evidence type="ECO:0000313" key="13">
    <source>
        <dbReference type="Proteomes" id="UP001595945"/>
    </source>
</evidence>
<dbReference type="PANTHER" id="PTHR32194:SF0">
    <property type="entry name" value="ATP-DEPENDENT PROTEASE SUBUNIT HSLV"/>
    <property type="match status" value="1"/>
</dbReference>
<comment type="activity regulation">
    <text evidence="9">The formation of the proteasomal ATPase PAN-20S proteasome complex, via the docking of the C-termini of PAN into the intersubunit pockets in the alpha-rings, triggers opening of the gate for substrate entry. Interconversion between the open-gate and close-gate conformations leads to a dynamic regulation of the 20S proteasome proteolysis activity.</text>
</comment>
<accession>A0ABD5Q4A1</accession>
<dbReference type="EC" id="3.4.25.1" evidence="9"/>
<dbReference type="InterPro" id="IPR000243">
    <property type="entry name" value="Pept_T1A_subB"/>
</dbReference>
<keyword evidence="13" id="KW-1185">Reference proteome</keyword>
<comment type="catalytic activity">
    <reaction evidence="1 9">
        <text>Cleavage of peptide bonds with very broad specificity.</text>
        <dbReference type="EC" id="3.4.25.1"/>
    </reaction>
</comment>
<proteinExistence type="inferred from homology"/>
<evidence type="ECO:0000256" key="4">
    <source>
        <dbReference type="ARBA" id="ARBA00022698"/>
    </source>
</evidence>
<feature type="region of interest" description="Disordered" evidence="11">
    <location>
        <begin position="1"/>
        <end position="49"/>
    </location>
</feature>
<feature type="propeptide" id="PRO_5044513145" description="Removed in mature form; by autocatalysis" evidence="9">
    <location>
        <begin position="1"/>
        <end position="48"/>
    </location>
</feature>
<keyword evidence="7 9" id="KW-0647">Proteasome</keyword>
<keyword evidence="3 9" id="KW-0645">Protease</keyword>
<evidence type="ECO:0000256" key="1">
    <source>
        <dbReference type="ARBA" id="ARBA00001198"/>
    </source>
</evidence>
<dbReference type="SUPFAM" id="SSF56235">
    <property type="entry name" value="N-terminal nucleophile aminohydrolases (Ntn hydrolases)"/>
    <property type="match status" value="1"/>
</dbReference>
<evidence type="ECO:0000256" key="3">
    <source>
        <dbReference type="ARBA" id="ARBA00022670"/>
    </source>
</evidence>
<feature type="compositionally biased region" description="Gly residues" evidence="11">
    <location>
        <begin position="22"/>
        <end position="34"/>
    </location>
</feature>
<sequence>MPDANPRPTFGTPHEFDSRLGFGSGRETGSGHGHGSSTDADPELTKTGTTTVAVAADDAVVVMADRRASVGGRFVTSKDTQKVEQVHPTAAVALSGAVGSSQDYTRRLRSHADQYDVRRGDPPSVDAFATYAGNLLRNGPYRMVQPILGGVDSEGPHVYDLDGGGAVLEAPYAAKGSGTQFALGVLEREFRPGFGVEEATDAAARAVASAIERDTASGNGVTVAEITADGATIETYDDPAALYEGERNSAAPESPGDGEEVA</sequence>
<dbReference type="Pfam" id="PF00227">
    <property type="entry name" value="Proteasome"/>
    <property type="match status" value="1"/>
</dbReference>
<dbReference type="GO" id="GO:0010498">
    <property type="term" value="P:proteasomal protein catabolic process"/>
    <property type="evidence" value="ECO:0007669"/>
    <property type="project" value="UniProtKB-UniRule"/>
</dbReference>
<feature type="chain" id="PRO_5044513144" description="Proteasome subunit beta" evidence="9">
    <location>
        <begin position="49"/>
        <end position="262"/>
    </location>
</feature>
<comment type="similarity">
    <text evidence="9">Belongs to the peptidase T1B family.</text>
</comment>
<comment type="caution">
    <text evidence="12">The sequence shown here is derived from an EMBL/GenBank/DDBJ whole genome shotgun (WGS) entry which is preliminary data.</text>
</comment>
<dbReference type="GeneID" id="73043735"/>
<dbReference type="InterPro" id="IPR001353">
    <property type="entry name" value="Proteasome_sua/b"/>
</dbReference>
<dbReference type="PROSITE" id="PS51476">
    <property type="entry name" value="PROTEASOME_BETA_2"/>
    <property type="match status" value="1"/>
</dbReference>
<dbReference type="GO" id="GO:0004298">
    <property type="term" value="F:threonine-type endopeptidase activity"/>
    <property type="evidence" value="ECO:0007669"/>
    <property type="project" value="UniProtKB-UniRule"/>
</dbReference>
<dbReference type="Proteomes" id="UP001595945">
    <property type="component" value="Unassembled WGS sequence"/>
</dbReference>
<evidence type="ECO:0000256" key="11">
    <source>
        <dbReference type="SAM" id="MobiDB-lite"/>
    </source>
</evidence>
<evidence type="ECO:0000313" key="12">
    <source>
        <dbReference type="EMBL" id="MFC4825545.1"/>
    </source>
</evidence>
<protein>
    <recommendedName>
        <fullName evidence="9">Proteasome subunit beta</fullName>
        <ecNumber evidence="9">3.4.25.1</ecNumber>
    </recommendedName>
    <alternativeName>
        <fullName evidence="9">20S proteasome beta subunit</fullName>
    </alternativeName>
    <alternativeName>
        <fullName evidence="9">Proteasome core protein PsmB</fullName>
    </alternativeName>
</protein>